<evidence type="ECO:0000256" key="2">
    <source>
        <dbReference type="ARBA" id="ARBA00023125"/>
    </source>
</evidence>
<dbReference type="GO" id="GO:0043565">
    <property type="term" value="F:sequence-specific DNA binding"/>
    <property type="evidence" value="ECO:0007669"/>
    <property type="project" value="InterPro"/>
</dbReference>
<feature type="domain" description="HTH araC/xylS-type" evidence="4">
    <location>
        <begin position="220"/>
        <end position="318"/>
    </location>
</feature>
<dbReference type="Gene3D" id="1.10.10.60">
    <property type="entry name" value="Homeodomain-like"/>
    <property type="match status" value="1"/>
</dbReference>
<proteinExistence type="predicted"/>
<dbReference type="Proteomes" id="UP000705283">
    <property type="component" value="Unassembled WGS sequence"/>
</dbReference>
<dbReference type="PROSITE" id="PS01124">
    <property type="entry name" value="HTH_ARAC_FAMILY_2"/>
    <property type="match status" value="1"/>
</dbReference>
<dbReference type="Pfam" id="PF12833">
    <property type="entry name" value="HTH_18"/>
    <property type="match status" value="1"/>
</dbReference>
<evidence type="ECO:0000313" key="5">
    <source>
        <dbReference type="EMBL" id="MBF6639130.1"/>
    </source>
</evidence>
<protein>
    <submittedName>
        <fullName evidence="5">Helix-turn-helix domain-containing protein</fullName>
    </submittedName>
</protein>
<dbReference type="InterPro" id="IPR009057">
    <property type="entry name" value="Homeodomain-like_sf"/>
</dbReference>
<dbReference type="PANTHER" id="PTHR43280">
    <property type="entry name" value="ARAC-FAMILY TRANSCRIPTIONAL REGULATOR"/>
    <property type="match status" value="1"/>
</dbReference>
<reference evidence="5" key="1">
    <citation type="submission" date="2020-11" db="EMBL/GenBank/DDBJ databases">
        <authorList>
            <person name="Lee S.D."/>
        </authorList>
    </citation>
    <scope>NUCLEOTIDE SEQUENCE</scope>
    <source>
        <strain evidence="5">SAP-2</strain>
    </source>
</reference>
<keyword evidence="3" id="KW-0804">Transcription</keyword>
<dbReference type="AlphaFoldDB" id="A0AA40X5Y8"/>
<gene>
    <name evidence="5" type="ORF">ITX54_20940</name>
</gene>
<dbReference type="Gene3D" id="3.40.50.880">
    <property type="match status" value="1"/>
</dbReference>
<accession>A0AA40X5Y8</accession>
<keyword evidence="2" id="KW-0238">DNA-binding</keyword>
<dbReference type="InterPro" id="IPR029062">
    <property type="entry name" value="Class_I_gatase-like"/>
</dbReference>
<dbReference type="SUPFAM" id="SSF46689">
    <property type="entry name" value="Homeodomain-like"/>
    <property type="match status" value="2"/>
</dbReference>
<evidence type="ECO:0000313" key="6">
    <source>
        <dbReference type="Proteomes" id="UP000705283"/>
    </source>
</evidence>
<name>A0AA40X5Y8_9GAMM</name>
<dbReference type="PANTHER" id="PTHR43280:SF28">
    <property type="entry name" value="HTH-TYPE TRANSCRIPTIONAL ACTIVATOR RHAS"/>
    <property type="match status" value="1"/>
</dbReference>
<organism evidence="5 6">
    <name type="scientific">Rouxiella silvae</name>
    <dbReference type="NCBI Taxonomy" id="1646373"/>
    <lineage>
        <taxon>Bacteria</taxon>
        <taxon>Pseudomonadati</taxon>
        <taxon>Pseudomonadota</taxon>
        <taxon>Gammaproteobacteria</taxon>
        <taxon>Enterobacterales</taxon>
        <taxon>Yersiniaceae</taxon>
        <taxon>Rouxiella</taxon>
    </lineage>
</organism>
<keyword evidence="1" id="KW-0805">Transcription regulation</keyword>
<evidence type="ECO:0000256" key="3">
    <source>
        <dbReference type="ARBA" id="ARBA00023163"/>
    </source>
</evidence>
<dbReference type="InterPro" id="IPR018060">
    <property type="entry name" value="HTH_AraC"/>
</dbReference>
<dbReference type="SMART" id="SM00342">
    <property type="entry name" value="HTH_ARAC"/>
    <property type="match status" value="1"/>
</dbReference>
<evidence type="ECO:0000256" key="1">
    <source>
        <dbReference type="ARBA" id="ARBA00023015"/>
    </source>
</evidence>
<evidence type="ECO:0000259" key="4">
    <source>
        <dbReference type="PROSITE" id="PS01124"/>
    </source>
</evidence>
<reference evidence="5" key="2">
    <citation type="submission" date="2022-09" db="EMBL/GenBank/DDBJ databases">
        <title>Rouxiella aceris sp. nov., isolated from tree sap and emended description of the genus Rhouxiella.</title>
        <authorList>
            <person name="Kim I.S."/>
        </authorList>
    </citation>
    <scope>NUCLEOTIDE SEQUENCE</scope>
    <source>
        <strain evidence="5">SAP-2</strain>
    </source>
</reference>
<dbReference type="EMBL" id="JADMKS010000009">
    <property type="protein sequence ID" value="MBF6639130.1"/>
    <property type="molecule type" value="Genomic_DNA"/>
</dbReference>
<sequence length="318" mass="35970">MKKIGCFICNGFNMLTLSRLSTALDLANSIYTRKMRYQLILLSSEGGTVYSACRLAVESHIATKEMLLTLSCLFILENLGDSALSWDLNSSYSSQTDVEHKVRYRGKLEINQPGSSPDLKFFTDVEQQGNRYFLSTFSQLIPNVNLNKESALLLKDHIWTASGNWAGIDLMLTIIEEESGTSAAMQLMKIVERLFNKYENNSQLAVLQNFSCHGNSERINISLRYIRENLRNEVTINQLAELANLSPRQFSRLFKEETGTSPAKAVAQIRAEVARQHVIQGRLSLDKISCLCGFSGMKSMRRAFLKFYGESPCNFRQK</sequence>
<comment type="caution">
    <text evidence="5">The sequence shown here is derived from an EMBL/GenBank/DDBJ whole genome shotgun (WGS) entry which is preliminary data.</text>
</comment>
<dbReference type="RefSeq" id="WP_055774612.1">
    <property type="nucleotide sequence ID" value="NZ_JADMKS010000009.1"/>
</dbReference>
<dbReference type="GO" id="GO:0003700">
    <property type="term" value="F:DNA-binding transcription factor activity"/>
    <property type="evidence" value="ECO:0007669"/>
    <property type="project" value="InterPro"/>
</dbReference>